<evidence type="ECO:0000313" key="1">
    <source>
        <dbReference type="EMBL" id="CAK9047725.1"/>
    </source>
</evidence>
<keyword evidence="2" id="KW-1185">Reference proteome</keyword>
<gene>
    <name evidence="1" type="ORF">SCF082_LOCUS26683</name>
</gene>
<name>A0ABP0M8A7_9DINO</name>
<sequence>MARRPPGSHLSSSSQDEIQALLDECDRMQRNWDLPGFGRAKSHRRERVPEPHGKGGKGQVRDMLSWALARHRALEEETKQEKDVEFLSLESVNMADALQEAHEALQDAKLRIRAAEAAEREKVREQLKAEMYEARKDRRTVSEVKTDLDSSAPEACSAQESEELSGMSQHGSDLEAPPKPSEQDQLSQLSQPFVPKPPSRDQASARPPRWKVVGGVGKGGIIVRQERDLQSEQLTERLSTGAIVEEIELFGDRLHYSRLSGTGPQTGWVSLRMARKELLIPVKPPARPARPLLGQAPGRPGRPARPEWRHWHSEELPFTQMEPPIRSSSAQSERCERKPTSLPRLPQPKSAPPPRTRPDLTLPPLPPLLPNGKPIHQAM</sequence>
<protein>
    <submittedName>
        <fullName evidence="1">Uncharacterized protein</fullName>
    </submittedName>
</protein>
<organism evidence="1 2">
    <name type="scientific">Durusdinium trenchii</name>
    <dbReference type="NCBI Taxonomy" id="1381693"/>
    <lineage>
        <taxon>Eukaryota</taxon>
        <taxon>Sar</taxon>
        <taxon>Alveolata</taxon>
        <taxon>Dinophyceae</taxon>
        <taxon>Suessiales</taxon>
        <taxon>Symbiodiniaceae</taxon>
        <taxon>Durusdinium</taxon>
    </lineage>
</organism>
<dbReference type="Proteomes" id="UP001642464">
    <property type="component" value="Unassembled WGS sequence"/>
</dbReference>
<comment type="caution">
    <text evidence="1">The sequence shown here is derived from an EMBL/GenBank/DDBJ whole genome shotgun (WGS) entry which is preliminary data.</text>
</comment>
<reference evidence="1 2" key="1">
    <citation type="submission" date="2024-02" db="EMBL/GenBank/DDBJ databases">
        <authorList>
            <person name="Chen Y."/>
            <person name="Shah S."/>
            <person name="Dougan E. K."/>
            <person name="Thang M."/>
            <person name="Chan C."/>
        </authorList>
    </citation>
    <scope>NUCLEOTIDE SEQUENCE [LARGE SCALE GENOMIC DNA]</scope>
</reference>
<proteinExistence type="predicted"/>
<accession>A0ABP0M8A7</accession>
<dbReference type="EMBL" id="CAXAMM010020335">
    <property type="protein sequence ID" value="CAK9047725.1"/>
    <property type="molecule type" value="Genomic_DNA"/>
</dbReference>
<evidence type="ECO:0000313" key="2">
    <source>
        <dbReference type="Proteomes" id="UP001642464"/>
    </source>
</evidence>